<organism evidence="1 2">
    <name type="scientific">Candidatus Viridilinea mediisalina</name>
    <dbReference type="NCBI Taxonomy" id="2024553"/>
    <lineage>
        <taxon>Bacteria</taxon>
        <taxon>Bacillati</taxon>
        <taxon>Chloroflexota</taxon>
        <taxon>Chloroflexia</taxon>
        <taxon>Chloroflexales</taxon>
        <taxon>Chloroflexineae</taxon>
        <taxon>Oscillochloridaceae</taxon>
        <taxon>Candidatus Viridilinea</taxon>
    </lineage>
</organism>
<evidence type="ECO:0008006" key="3">
    <source>
        <dbReference type="Google" id="ProtNLM"/>
    </source>
</evidence>
<reference evidence="2" key="1">
    <citation type="submission" date="2017-08" db="EMBL/GenBank/DDBJ databases">
        <authorList>
            <person name="Grouzdev D.S."/>
            <person name="Gaisin V.A."/>
            <person name="Rysina M.S."/>
            <person name="Gorlenko V.M."/>
        </authorList>
    </citation>
    <scope>NUCLEOTIDE SEQUENCE [LARGE SCALE GENOMIC DNA]</scope>
    <source>
        <strain evidence="2">Kir15-3F</strain>
    </source>
</reference>
<dbReference type="OrthoDB" id="148282at2"/>
<proteinExistence type="predicted"/>
<accession>A0A2A6RFW9</accession>
<dbReference type="AlphaFoldDB" id="A0A2A6RFW9"/>
<sequence length="270" mass="29150">MSSESTSKRHYRIVLLLVALLILLVGVAWFQQPDGRMHVYMLQTSGDALLIQTPGGRFVLLDGGGDASQLTLVLGQLLPFWQRELHTVILTTPSGRHIGGQVAAMARYQPVLALAPPELGRSGAAGEWRRLAAQGTLRPLAAGQRLELDGASLMVLEVTAGEQGGAVLLLSYGATRVLFHTGGSAGDSAALALVGRPLDLLVYPWQRNPALMSELRPRAMFMSESYSAPSPVLLSFAERRRFSPQVFHPKADGQLQFTSDGRRVTLKSEG</sequence>
<dbReference type="EMBL" id="NQWI01000100">
    <property type="protein sequence ID" value="PDW01912.1"/>
    <property type="molecule type" value="Genomic_DNA"/>
</dbReference>
<gene>
    <name evidence="1" type="ORF">CJ255_16755</name>
</gene>
<keyword evidence="2" id="KW-1185">Reference proteome</keyword>
<dbReference type="InterPro" id="IPR036866">
    <property type="entry name" value="RibonucZ/Hydroxyglut_hydro"/>
</dbReference>
<comment type="caution">
    <text evidence="1">The sequence shown here is derived from an EMBL/GenBank/DDBJ whole genome shotgun (WGS) entry which is preliminary data.</text>
</comment>
<evidence type="ECO:0000313" key="2">
    <source>
        <dbReference type="Proteomes" id="UP000220527"/>
    </source>
</evidence>
<evidence type="ECO:0000313" key="1">
    <source>
        <dbReference type="EMBL" id="PDW01912.1"/>
    </source>
</evidence>
<name>A0A2A6RFW9_9CHLR</name>
<dbReference type="Gene3D" id="3.60.15.10">
    <property type="entry name" value="Ribonuclease Z/Hydroxyacylglutathione hydrolase-like"/>
    <property type="match status" value="1"/>
</dbReference>
<dbReference type="Proteomes" id="UP000220527">
    <property type="component" value="Unassembled WGS sequence"/>
</dbReference>
<protein>
    <recommendedName>
        <fullName evidence="3">Metallo-beta-lactamase domain-containing protein</fullName>
    </recommendedName>
</protein>
<dbReference type="SUPFAM" id="SSF56281">
    <property type="entry name" value="Metallo-hydrolase/oxidoreductase"/>
    <property type="match status" value="1"/>
</dbReference>